<dbReference type="Proteomes" id="UP000012960">
    <property type="component" value="Unplaced"/>
</dbReference>
<organism evidence="2 3">
    <name type="scientific">Musa acuminata subsp. malaccensis</name>
    <name type="common">Wild banana</name>
    <name type="synonym">Musa malaccensis</name>
    <dbReference type="NCBI Taxonomy" id="214687"/>
    <lineage>
        <taxon>Eukaryota</taxon>
        <taxon>Viridiplantae</taxon>
        <taxon>Streptophyta</taxon>
        <taxon>Embryophyta</taxon>
        <taxon>Tracheophyta</taxon>
        <taxon>Spermatophyta</taxon>
        <taxon>Magnoliopsida</taxon>
        <taxon>Liliopsida</taxon>
        <taxon>Zingiberales</taxon>
        <taxon>Musaceae</taxon>
        <taxon>Musa</taxon>
    </lineage>
</organism>
<dbReference type="AlphaFoldDB" id="A0A804IHR9"/>
<keyword evidence="3" id="KW-1185">Reference proteome</keyword>
<gene>
    <name evidence="1" type="ORF">GSMUA_189090.1</name>
</gene>
<evidence type="ECO:0000313" key="2">
    <source>
        <dbReference type="EnsemblPlants" id="Ma03_p29610.1"/>
    </source>
</evidence>
<evidence type="ECO:0000313" key="1">
    <source>
        <dbReference type="EMBL" id="CAG1851657.1"/>
    </source>
</evidence>
<dbReference type="InParanoid" id="A0A804IHR9"/>
<sequence length="134" mass="15226">MLFWIASLGMEFGSLSPQERNTRLENVLANLEFDPQEETIHMYRQLVLPVCNNTRSFSYSVHCFWLLAEGANNTCPHPNAKGWAISLSHKHSTEASVTNANAYIYTKHCIKFETHSALVHKLSSSFPLSHSLYI</sequence>
<evidence type="ECO:0000313" key="3">
    <source>
        <dbReference type="Proteomes" id="UP000012960"/>
    </source>
</evidence>
<reference evidence="2" key="2">
    <citation type="submission" date="2021-05" db="UniProtKB">
        <authorList>
            <consortium name="EnsemblPlants"/>
        </authorList>
    </citation>
    <scope>IDENTIFICATION</scope>
    <source>
        <strain evidence="2">subsp. malaccensis</strain>
    </source>
</reference>
<dbReference type="Gramene" id="Ma03_t29610.1">
    <property type="protein sequence ID" value="Ma03_p29610.1"/>
    <property type="gene ID" value="Ma03_g29610"/>
</dbReference>
<proteinExistence type="predicted"/>
<name>A0A804IHR9_MUSAM</name>
<accession>A0A804IHR9</accession>
<reference evidence="1" key="1">
    <citation type="submission" date="2021-03" db="EMBL/GenBank/DDBJ databases">
        <authorList>
            <consortium name="Genoscope - CEA"/>
            <person name="William W."/>
        </authorList>
    </citation>
    <scope>NUCLEOTIDE SEQUENCE</scope>
    <source>
        <strain evidence="1">Doubled-haploid Pahang</strain>
    </source>
</reference>
<protein>
    <submittedName>
        <fullName evidence="1">(wild Malaysian banana) hypothetical protein</fullName>
    </submittedName>
</protein>
<dbReference type="EnsemblPlants" id="Ma03_t29610.1">
    <property type="protein sequence ID" value="Ma03_p29610.1"/>
    <property type="gene ID" value="Ma03_g29610"/>
</dbReference>
<dbReference type="EMBL" id="HG996468">
    <property type="protein sequence ID" value="CAG1851657.1"/>
    <property type="molecule type" value="Genomic_DNA"/>
</dbReference>